<dbReference type="PANTHER" id="PTHR38116">
    <property type="entry name" value="CHROMOSOME 7, WHOLE GENOME SHOTGUN SEQUENCE"/>
    <property type="match status" value="1"/>
</dbReference>
<comment type="caution">
    <text evidence="2">The sequence shown here is derived from an EMBL/GenBank/DDBJ whole genome shotgun (WGS) entry which is preliminary data.</text>
</comment>
<dbReference type="GeneID" id="80863087"/>
<evidence type="ECO:0008006" key="4">
    <source>
        <dbReference type="Google" id="ProtNLM"/>
    </source>
</evidence>
<evidence type="ECO:0000313" key="2">
    <source>
        <dbReference type="EMBL" id="KAJ4864659.1"/>
    </source>
</evidence>
<dbReference type="AlphaFoldDB" id="A0A9W9JR20"/>
<reference evidence="2" key="1">
    <citation type="submission" date="2022-09" db="EMBL/GenBank/DDBJ databases">
        <title>Chromosome-level assembly of Trichoderma breve T069, a fungus used in development of biopesticide product.</title>
        <authorList>
            <person name="Lin R."/>
            <person name="Liu T."/>
        </authorList>
    </citation>
    <scope>NUCLEOTIDE SEQUENCE</scope>
    <source>
        <strain evidence="2">T069</strain>
    </source>
</reference>
<dbReference type="RefSeq" id="XP_056033715.1">
    <property type="nucleotide sequence ID" value="XM_056168399.1"/>
</dbReference>
<feature type="compositionally biased region" description="Polar residues" evidence="1">
    <location>
        <begin position="68"/>
        <end position="87"/>
    </location>
</feature>
<evidence type="ECO:0000313" key="3">
    <source>
        <dbReference type="Proteomes" id="UP001140511"/>
    </source>
</evidence>
<dbReference type="Pfam" id="PF11905">
    <property type="entry name" value="DUF3425"/>
    <property type="match status" value="1"/>
</dbReference>
<evidence type="ECO:0000256" key="1">
    <source>
        <dbReference type="SAM" id="MobiDB-lite"/>
    </source>
</evidence>
<dbReference type="EMBL" id="JAOPEN010000001">
    <property type="protein sequence ID" value="KAJ4864659.1"/>
    <property type="molecule type" value="Genomic_DNA"/>
</dbReference>
<feature type="region of interest" description="Disordered" evidence="1">
    <location>
        <begin position="56"/>
        <end position="87"/>
    </location>
</feature>
<accession>A0A9W9JR20</accession>
<name>A0A9W9JR20_9HYPO</name>
<gene>
    <name evidence="2" type="ORF">T069G_01189</name>
</gene>
<sequence>MMSSGECPSQANTTDKPRSRQRTFKPAPVLEVPDIEENAPERKRILNVLAQRRYREKKRLRRQKEKNNGNGQESKENNNVIGESQSNNDREIEAEIISTSSQSPAAGGLNEIDLGMWTTTIFGNNMSSNSSMPLLLSNTVNIPNFSSASITGESSGEEGFIFSNGESLDGNLTDMMPPTWDSTSPSSSSSDGSFADSYLLPVHELTLLRAVLRISERIGCGQQLWNLEAVSPFSQGIATPSEQLPAAWKPTASQILVPHHPMLDFLPWSEVRDRVINIFSMPDEMRPPNAKGPLALVNFAYDFEDNAEGIRIYGGDPYDPNSWEVGQVFFERWWFIFDRDVIENSNRWRQLRGAPPLALKGTPS</sequence>
<feature type="compositionally biased region" description="Polar residues" evidence="1">
    <location>
        <begin position="1"/>
        <end position="14"/>
    </location>
</feature>
<dbReference type="Proteomes" id="UP001140511">
    <property type="component" value="Unassembled WGS sequence"/>
</dbReference>
<dbReference type="InterPro" id="IPR021833">
    <property type="entry name" value="DUF3425"/>
</dbReference>
<proteinExistence type="predicted"/>
<keyword evidence="3" id="KW-1185">Reference proteome</keyword>
<protein>
    <recommendedName>
        <fullName evidence="4">BZIP domain-containing protein</fullName>
    </recommendedName>
</protein>
<dbReference type="CDD" id="cd14688">
    <property type="entry name" value="bZIP_YAP"/>
    <property type="match status" value="1"/>
</dbReference>
<feature type="region of interest" description="Disordered" evidence="1">
    <location>
        <begin position="1"/>
        <end position="43"/>
    </location>
</feature>
<organism evidence="2 3">
    <name type="scientific">Trichoderma breve</name>
    <dbReference type="NCBI Taxonomy" id="2034170"/>
    <lineage>
        <taxon>Eukaryota</taxon>
        <taxon>Fungi</taxon>
        <taxon>Dikarya</taxon>
        <taxon>Ascomycota</taxon>
        <taxon>Pezizomycotina</taxon>
        <taxon>Sordariomycetes</taxon>
        <taxon>Hypocreomycetidae</taxon>
        <taxon>Hypocreales</taxon>
        <taxon>Hypocreaceae</taxon>
        <taxon>Trichoderma</taxon>
    </lineage>
</organism>
<dbReference type="PANTHER" id="PTHR38116:SF9">
    <property type="entry name" value="BZIP DOMAIN-CONTAINING PROTEIN"/>
    <property type="match status" value="1"/>
</dbReference>